<dbReference type="PROSITE" id="PS51257">
    <property type="entry name" value="PROKAR_LIPOPROTEIN"/>
    <property type="match status" value="1"/>
</dbReference>
<keyword evidence="4 6" id="KW-0732">Signal</keyword>
<evidence type="ECO:0000256" key="2">
    <source>
        <dbReference type="ARBA" id="ARBA00008814"/>
    </source>
</evidence>
<dbReference type="Pfam" id="PF01497">
    <property type="entry name" value="Peripla_BP_2"/>
    <property type="match status" value="1"/>
</dbReference>
<reference evidence="8 9" key="1">
    <citation type="submission" date="2020-08" db="EMBL/GenBank/DDBJ databases">
        <title>The Agave Microbiome: Exploring the role of microbial communities in plant adaptations to desert environments.</title>
        <authorList>
            <person name="Partida-Martinez L.P."/>
        </authorList>
    </citation>
    <scope>NUCLEOTIDE SEQUENCE [LARGE SCALE GENOMIC DNA]</scope>
    <source>
        <strain evidence="8 9">AS2.23</strain>
    </source>
</reference>
<dbReference type="SUPFAM" id="SSF53807">
    <property type="entry name" value="Helical backbone' metal receptor"/>
    <property type="match status" value="1"/>
</dbReference>
<dbReference type="InterPro" id="IPR006311">
    <property type="entry name" value="TAT_signal"/>
</dbReference>
<evidence type="ECO:0000256" key="6">
    <source>
        <dbReference type="SAM" id="SignalP"/>
    </source>
</evidence>
<dbReference type="InterPro" id="IPR002491">
    <property type="entry name" value="ABC_transptr_periplasmic_BD"/>
</dbReference>
<evidence type="ECO:0000313" key="9">
    <source>
        <dbReference type="Proteomes" id="UP000533269"/>
    </source>
</evidence>
<dbReference type="RefSeq" id="WP_183392109.1">
    <property type="nucleotide sequence ID" value="NZ_JACHVY010000003.1"/>
</dbReference>
<dbReference type="PROSITE" id="PS50983">
    <property type="entry name" value="FE_B12_PBP"/>
    <property type="match status" value="1"/>
</dbReference>
<evidence type="ECO:0000256" key="5">
    <source>
        <dbReference type="SAM" id="MobiDB-lite"/>
    </source>
</evidence>
<feature type="compositionally biased region" description="Low complexity" evidence="5">
    <location>
        <begin position="24"/>
        <end position="36"/>
    </location>
</feature>
<dbReference type="CDD" id="cd01146">
    <property type="entry name" value="FhuD"/>
    <property type="match status" value="1"/>
</dbReference>
<feature type="chain" id="PRO_5039503028" evidence="6">
    <location>
        <begin position="19"/>
        <end position="341"/>
    </location>
</feature>
<evidence type="ECO:0000259" key="7">
    <source>
        <dbReference type="PROSITE" id="PS50983"/>
    </source>
</evidence>
<dbReference type="PANTHER" id="PTHR30532:SF24">
    <property type="entry name" value="FERRIC ENTEROBACTIN-BINDING PERIPLASMIC PROTEIN FEPB"/>
    <property type="match status" value="1"/>
</dbReference>
<comment type="subcellular location">
    <subcellularLocation>
        <location evidence="1">Cell envelope</location>
    </subcellularLocation>
</comment>
<comment type="similarity">
    <text evidence="2">Belongs to the bacterial solute-binding protein 8 family.</text>
</comment>
<dbReference type="GO" id="GO:1901678">
    <property type="term" value="P:iron coordination entity transport"/>
    <property type="evidence" value="ECO:0007669"/>
    <property type="project" value="UniProtKB-ARBA"/>
</dbReference>
<evidence type="ECO:0000256" key="4">
    <source>
        <dbReference type="ARBA" id="ARBA00022729"/>
    </source>
</evidence>
<proteinExistence type="inferred from homology"/>
<feature type="region of interest" description="Disordered" evidence="5">
    <location>
        <begin position="24"/>
        <end position="44"/>
    </location>
</feature>
<evidence type="ECO:0000256" key="1">
    <source>
        <dbReference type="ARBA" id="ARBA00004196"/>
    </source>
</evidence>
<dbReference type="PROSITE" id="PS51318">
    <property type="entry name" value="TAT"/>
    <property type="match status" value="1"/>
</dbReference>
<dbReference type="Gene3D" id="3.40.50.1980">
    <property type="entry name" value="Nitrogenase molybdenum iron protein domain"/>
    <property type="match status" value="2"/>
</dbReference>
<sequence length="341" mass="35326">MRPSRRALLATVPLAALAAACGSSDDAASPAPASTAGTGGTGGDTFPVTVEHALGSTTVPAAPTRIVCLGWGSQDVVWALGGQPVGVPEITYGGNPDGTLPWWEGHFDAGATTFLPNPDSGEVPFEQITALTPDLILAVYSGITEADYATLSQIAPTVGYPDQPWLTSWQDQTTMVGKALGKSAEAERLVADAEADLAERAAATPSLEGKTFSYVYATEANLSVYLPGDPRVDTLHALGLVDAPGTAALASAQDVFYTEVAKERVRDVDSDLVVGYGTLTRDQLRADPVYATMPAVASDAVAWIDDEQLVTATSATLLSLPWALDRLVPLLDAAARAADAS</sequence>
<comment type="caution">
    <text evidence="8">The sequence shown here is derived from an EMBL/GenBank/DDBJ whole genome shotgun (WGS) entry which is preliminary data.</text>
</comment>
<accession>A0A7W4TNM0</accession>
<feature type="signal peptide" evidence="6">
    <location>
        <begin position="1"/>
        <end position="18"/>
    </location>
</feature>
<dbReference type="InterPro" id="IPR051313">
    <property type="entry name" value="Bact_iron-sidero_bind"/>
</dbReference>
<dbReference type="AlphaFoldDB" id="A0A7W4TNM0"/>
<dbReference type="Proteomes" id="UP000533269">
    <property type="component" value="Unassembled WGS sequence"/>
</dbReference>
<organism evidence="8 9">
    <name type="scientific">Kineococcus radiotolerans</name>
    <dbReference type="NCBI Taxonomy" id="131568"/>
    <lineage>
        <taxon>Bacteria</taxon>
        <taxon>Bacillati</taxon>
        <taxon>Actinomycetota</taxon>
        <taxon>Actinomycetes</taxon>
        <taxon>Kineosporiales</taxon>
        <taxon>Kineosporiaceae</taxon>
        <taxon>Kineococcus</taxon>
    </lineage>
</organism>
<protein>
    <submittedName>
        <fullName evidence="8">Iron complex transport system substrate-binding protein</fullName>
    </submittedName>
</protein>
<keyword evidence="3" id="KW-0813">Transport</keyword>
<feature type="domain" description="Fe/B12 periplasmic-binding" evidence="7">
    <location>
        <begin position="65"/>
        <end position="335"/>
    </location>
</feature>
<evidence type="ECO:0000313" key="8">
    <source>
        <dbReference type="EMBL" id="MBB2902249.1"/>
    </source>
</evidence>
<name>A0A7W4TNM0_KINRA</name>
<evidence type="ECO:0000256" key="3">
    <source>
        <dbReference type="ARBA" id="ARBA00022448"/>
    </source>
</evidence>
<dbReference type="GO" id="GO:0030288">
    <property type="term" value="C:outer membrane-bounded periplasmic space"/>
    <property type="evidence" value="ECO:0007669"/>
    <property type="project" value="TreeGrafter"/>
</dbReference>
<dbReference type="PANTHER" id="PTHR30532">
    <property type="entry name" value="IRON III DICITRATE-BINDING PERIPLASMIC PROTEIN"/>
    <property type="match status" value="1"/>
</dbReference>
<gene>
    <name evidence="8" type="ORF">FHR75_003080</name>
</gene>
<dbReference type="EMBL" id="JACHVY010000003">
    <property type="protein sequence ID" value="MBB2902249.1"/>
    <property type="molecule type" value="Genomic_DNA"/>
</dbReference>
<reference evidence="8 9" key="2">
    <citation type="submission" date="2020-08" db="EMBL/GenBank/DDBJ databases">
        <authorList>
            <person name="Partida-Martinez L."/>
            <person name="Huntemann M."/>
            <person name="Clum A."/>
            <person name="Wang J."/>
            <person name="Palaniappan K."/>
            <person name="Ritter S."/>
            <person name="Chen I.-M."/>
            <person name="Stamatis D."/>
            <person name="Reddy T."/>
            <person name="O'Malley R."/>
            <person name="Daum C."/>
            <person name="Shapiro N."/>
            <person name="Ivanova N."/>
            <person name="Kyrpides N."/>
            <person name="Woyke T."/>
        </authorList>
    </citation>
    <scope>NUCLEOTIDE SEQUENCE [LARGE SCALE GENOMIC DNA]</scope>
    <source>
        <strain evidence="8 9">AS2.23</strain>
    </source>
</reference>